<dbReference type="EnsemblMetazoa" id="XM_028293568.2">
    <property type="protein sequence ID" value="XP_028149369.2"/>
    <property type="gene ID" value="LOC114342777"/>
</dbReference>
<reference evidence="1" key="1">
    <citation type="submission" date="2025-05" db="UniProtKB">
        <authorList>
            <consortium name="EnsemblMetazoa"/>
        </authorList>
    </citation>
    <scope>IDENTIFICATION</scope>
</reference>
<dbReference type="RefSeq" id="XP_028149369.2">
    <property type="nucleotide sequence ID" value="XM_028293568.2"/>
</dbReference>
<evidence type="ECO:0000313" key="2">
    <source>
        <dbReference type="Proteomes" id="UP001652700"/>
    </source>
</evidence>
<dbReference type="Proteomes" id="UP001652700">
    <property type="component" value="Unplaced"/>
</dbReference>
<keyword evidence="2" id="KW-1185">Reference proteome</keyword>
<accession>A0ABM5IYF9</accession>
<organism evidence="1 2">
    <name type="scientific">Diabrotica virgifera virgifera</name>
    <name type="common">western corn rootworm</name>
    <dbReference type="NCBI Taxonomy" id="50390"/>
    <lineage>
        <taxon>Eukaryota</taxon>
        <taxon>Metazoa</taxon>
        <taxon>Ecdysozoa</taxon>
        <taxon>Arthropoda</taxon>
        <taxon>Hexapoda</taxon>
        <taxon>Insecta</taxon>
        <taxon>Pterygota</taxon>
        <taxon>Neoptera</taxon>
        <taxon>Endopterygota</taxon>
        <taxon>Coleoptera</taxon>
        <taxon>Polyphaga</taxon>
        <taxon>Cucujiformia</taxon>
        <taxon>Chrysomeloidea</taxon>
        <taxon>Chrysomelidae</taxon>
        <taxon>Galerucinae</taxon>
        <taxon>Diabroticina</taxon>
        <taxon>Diabroticites</taxon>
        <taxon>Diabrotica</taxon>
    </lineage>
</organism>
<dbReference type="GeneID" id="114342777"/>
<protein>
    <submittedName>
        <fullName evidence="1">Uncharacterized protein</fullName>
    </submittedName>
</protein>
<evidence type="ECO:0000313" key="1">
    <source>
        <dbReference type="EnsemblMetazoa" id="XP_028149369.2"/>
    </source>
</evidence>
<name>A0ABM5IYF9_DIAVI</name>
<sequence length="98" mass="11613">MHRLHTMISCNNSIDLDKLFDLSLCLNDPLGERMTCRCTRNLTTSLRFCYPDTKSEILDVWWVCLTHPFHLCCIKRKTKKDLPYRGEAYLTLNSYCNY</sequence>
<proteinExistence type="predicted"/>